<evidence type="ECO:0000256" key="9">
    <source>
        <dbReference type="SAM" id="MobiDB-lite"/>
    </source>
</evidence>
<dbReference type="Pfam" id="PF13177">
    <property type="entry name" value="DNA_pol3_delta2"/>
    <property type="match status" value="1"/>
</dbReference>
<dbReference type="GO" id="GO:0003887">
    <property type="term" value="F:DNA-directed DNA polymerase activity"/>
    <property type="evidence" value="ECO:0007669"/>
    <property type="project" value="UniProtKB-KW"/>
</dbReference>
<dbReference type="PRINTS" id="PR00300">
    <property type="entry name" value="CLPPROTEASEA"/>
</dbReference>
<evidence type="ECO:0000313" key="12">
    <source>
        <dbReference type="Proteomes" id="UP000094570"/>
    </source>
</evidence>
<dbReference type="NCBIfam" id="NF011523">
    <property type="entry name" value="PRK14962.1"/>
    <property type="match status" value="1"/>
</dbReference>
<keyword evidence="4" id="KW-0862">Zinc</keyword>
<keyword evidence="5 8" id="KW-0067">ATP-binding</keyword>
<dbReference type="FunFam" id="3.40.50.300:FF:000014">
    <property type="entry name" value="DNA polymerase III subunit gamma/tau"/>
    <property type="match status" value="1"/>
</dbReference>
<dbReference type="PANTHER" id="PTHR11669:SF0">
    <property type="entry name" value="PROTEIN STICHEL-LIKE 2"/>
    <property type="match status" value="1"/>
</dbReference>
<dbReference type="Gene3D" id="3.40.50.300">
    <property type="entry name" value="P-loop containing nucleotide triphosphate hydrolases"/>
    <property type="match status" value="1"/>
</dbReference>
<keyword evidence="8" id="KW-0235">DNA replication</keyword>
<evidence type="ECO:0000256" key="6">
    <source>
        <dbReference type="ARBA" id="ARBA00022932"/>
    </source>
</evidence>
<dbReference type="CDD" id="cd18137">
    <property type="entry name" value="HLD_clamp_pol_III_gamma_tau"/>
    <property type="match status" value="1"/>
</dbReference>
<sequence length="516" mass="57169">MEALYRKYRPKKFGEIVGQEHVKRILLNSLETRTISHAYIFAGPRGTGKTTTARILAKSLNCAVNPFSEPCNECESCRAVDAGSHLDVVELDAASNRGIDEIRRIRDGVNFAPAMGRYKVYIIDEVHMLTKEAFNALLKTLEEPPAHVVFVLATTNPEKIPPTIASRCQILEFKNLSVEDIVERLRDVCRVEGFDVSEDALRKIAKRAAGGLRDALSILEQVVRFTGGEVQSSAVDEALGLMSEEKIEQFVNAIVQSDTQKIAEFVENVYVEKGDFDTFTTQLIDYTLSVGTDEMVRLGLEFYRIKKELKNAEEKLLIAKLLFTALCKKWKTESSSEPGSRREAAALVHLAVGSERTSKSGTPDAGNIGGASGKTSGKTGGDEGSTLKSGAKEQDEKQLKDEKSFSGLAEANVSDTTQGVTRVTESILEDLKYKGDLSIFVALSLAKVFENPDEIRIVFDESRKFSYELLKERKSEVEMLYKNKSGKFRPVRLEIASDGEDPVLERLKSLFGEPET</sequence>
<keyword evidence="3 8" id="KW-0547">Nucleotide-binding</keyword>
<dbReference type="GO" id="GO:0009360">
    <property type="term" value="C:DNA polymerase III complex"/>
    <property type="evidence" value="ECO:0007669"/>
    <property type="project" value="InterPro"/>
</dbReference>
<comment type="similarity">
    <text evidence="1 8">Belongs to the DnaX/STICHEL family.</text>
</comment>
<evidence type="ECO:0000256" key="3">
    <source>
        <dbReference type="ARBA" id="ARBA00022741"/>
    </source>
</evidence>
<feature type="compositionally biased region" description="Basic and acidic residues" evidence="9">
    <location>
        <begin position="390"/>
        <end position="404"/>
    </location>
</feature>
<evidence type="ECO:0000259" key="10">
    <source>
        <dbReference type="SMART" id="SM00382"/>
    </source>
</evidence>
<evidence type="ECO:0000256" key="4">
    <source>
        <dbReference type="ARBA" id="ARBA00022833"/>
    </source>
</evidence>
<feature type="compositionally biased region" description="Gly residues" evidence="9">
    <location>
        <begin position="367"/>
        <end position="383"/>
    </location>
</feature>
<organism evidence="11 12">
    <name type="scientific">Fervidobacterium thailandense</name>
    <dbReference type="NCBI Taxonomy" id="1008305"/>
    <lineage>
        <taxon>Bacteria</taxon>
        <taxon>Thermotogati</taxon>
        <taxon>Thermotogota</taxon>
        <taxon>Thermotogae</taxon>
        <taxon>Thermotogales</taxon>
        <taxon>Fervidobacteriaceae</taxon>
        <taxon>Fervidobacterium</taxon>
    </lineage>
</organism>
<dbReference type="SUPFAM" id="SSF52540">
    <property type="entry name" value="P-loop containing nucleoside triphosphate hydrolases"/>
    <property type="match status" value="1"/>
</dbReference>
<dbReference type="GO" id="GO:0046872">
    <property type="term" value="F:metal ion binding"/>
    <property type="evidence" value="ECO:0007669"/>
    <property type="project" value="UniProtKB-KW"/>
</dbReference>
<dbReference type="InterPro" id="IPR027417">
    <property type="entry name" value="P-loop_NTPase"/>
</dbReference>
<dbReference type="FunFam" id="1.10.8.60:FF:000013">
    <property type="entry name" value="DNA polymerase III subunit gamma/tau"/>
    <property type="match status" value="1"/>
</dbReference>
<dbReference type="RefSeq" id="WP_069292877.1">
    <property type="nucleotide sequence ID" value="NZ_CP140110.1"/>
</dbReference>
<proteinExistence type="inferred from homology"/>
<protein>
    <recommendedName>
        <fullName evidence="8">DNA polymerase III subunit gamma/tau</fullName>
        <ecNumber evidence="8">2.7.7.7</ecNumber>
    </recommendedName>
</protein>
<gene>
    <name evidence="8" type="primary">dnaX</name>
    <name evidence="11" type="ORF">A4H02_03970</name>
</gene>
<comment type="caution">
    <text evidence="11">The sequence shown here is derived from an EMBL/GenBank/DDBJ whole genome shotgun (WGS) entry which is preliminary data.</text>
</comment>
<dbReference type="EC" id="2.7.7.7" evidence="8"/>
<evidence type="ECO:0000256" key="8">
    <source>
        <dbReference type="RuleBase" id="RU364063"/>
    </source>
</evidence>
<dbReference type="Pfam" id="PF22608">
    <property type="entry name" value="DNAX_ATPase_lid"/>
    <property type="match status" value="1"/>
</dbReference>
<dbReference type="InterPro" id="IPR001270">
    <property type="entry name" value="ClpA/B"/>
</dbReference>
<dbReference type="SMART" id="SM00382">
    <property type="entry name" value="AAA"/>
    <property type="match status" value="1"/>
</dbReference>
<dbReference type="InterPro" id="IPR050238">
    <property type="entry name" value="DNA_Rep/Repair_Clamp_Loader"/>
</dbReference>
<reference evidence="12" key="1">
    <citation type="submission" date="2016-04" db="EMBL/GenBank/DDBJ databases">
        <title>The genome sequence project of a novel Fervidobacterium isolate from a hot spring in Thailand.</title>
        <authorList>
            <person name="Gonzalez J.M."/>
            <person name="Cuecas A."/>
            <person name="Kanoksilapatham W."/>
        </authorList>
    </citation>
    <scope>NUCLEOTIDE SEQUENCE [LARGE SCALE GENOMIC DNA]</scope>
    <source>
        <strain evidence="12">FC2004</strain>
    </source>
</reference>
<accession>A0A1E3G3F9</accession>
<keyword evidence="2" id="KW-0479">Metal-binding</keyword>
<evidence type="ECO:0000256" key="2">
    <source>
        <dbReference type="ARBA" id="ARBA00022723"/>
    </source>
</evidence>
<dbReference type="STRING" id="1008305.A4H02_03970"/>
<dbReference type="InterPro" id="IPR045085">
    <property type="entry name" value="HLD_clamp_pol_III_gamma_tau"/>
</dbReference>
<dbReference type="EMBL" id="LWAF01000004">
    <property type="protein sequence ID" value="ODN30700.1"/>
    <property type="molecule type" value="Genomic_DNA"/>
</dbReference>
<evidence type="ECO:0000256" key="5">
    <source>
        <dbReference type="ARBA" id="ARBA00022840"/>
    </source>
</evidence>
<feature type="region of interest" description="Disordered" evidence="9">
    <location>
        <begin position="354"/>
        <end position="410"/>
    </location>
</feature>
<dbReference type="AlphaFoldDB" id="A0A1E3G3F9"/>
<keyword evidence="6 8" id="KW-0239">DNA-directed DNA polymerase</keyword>
<keyword evidence="8" id="KW-0808">Transferase</keyword>
<dbReference type="InterPro" id="IPR003593">
    <property type="entry name" value="AAA+_ATPase"/>
</dbReference>
<dbReference type="GO" id="GO:0006261">
    <property type="term" value="P:DNA-templated DNA replication"/>
    <property type="evidence" value="ECO:0007669"/>
    <property type="project" value="TreeGrafter"/>
</dbReference>
<dbReference type="Proteomes" id="UP000094570">
    <property type="component" value="Unassembled WGS sequence"/>
</dbReference>
<dbReference type="NCBIfam" id="NF004046">
    <property type="entry name" value="PRK05563.1"/>
    <property type="match status" value="1"/>
</dbReference>
<comment type="subunit">
    <text evidence="8">DNA polymerase III contains a core (composed of alpha, epsilon and theta chains) that associates with a tau subunit. This core dimerizes to form the POLIII' complex. PolIII' associates with the gamma complex (composed of gamma, delta, delta', psi and chi chains) and with the beta chain to form the complete DNA polymerase III complex.</text>
</comment>
<dbReference type="CDD" id="cd00009">
    <property type="entry name" value="AAA"/>
    <property type="match status" value="1"/>
</dbReference>
<keyword evidence="8" id="KW-0548">Nucleotidyltransferase</keyword>
<name>A0A1E3G3F9_9BACT</name>
<dbReference type="NCBIfam" id="TIGR02397">
    <property type="entry name" value="dnaX_nterm"/>
    <property type="match status" value="1"/>
</dbReference>
<comment type="function">
    <text evidence="8">DNA polymerase III is a complex, multichain enzyme responsible for most of the replicative synthesis in bacteria. This DNA polymerase also exhibits 3' to 5' exonuclease activity.</text>
</comment>
<comment type="catalytic activity">
    <reaction evidence="7 8">
        <text>DNA(n) + a 2'-deoxyribonucleoside 5'-triphosphate = DNA(n+1) + diphosphate</text>
        <dbReference type="Rhea" id="RHEA:22508"/>
        <dbReference type="Rhea" id="RHEA-COMP:17339"/>
        <dbReference type="Rhea" id="RHEA-COMP:17340"/>
        <dbReference type="ChEBI" id="CHEBI:33019"/>
        <dbReference type="ChEBI" id="CHEBI:61560"/>
        <dbReference type="ChEBI" id="CHEBI:173112"/>
        <dbReference type="EC" id="2.7.7.7"/>
    </reaction>
</comment>
<dbReference type="InterPro" id="IPR012763">
    <property type="entry name" value="DNA_pol_III_sug/sutau_N"/>
</dbReference>
<dbReference type="GO" id="GO:0005524">
    <property type="term" value="F:ATP binding"/>
    <property type="evidence" value="ECO:0007669"/>
    <property type="project" value="UniProtKB-KW"/>
</dbReference>
<evidence type="ECO:0000313" key="11">
    <source>
        <dbReference type="EMBL" id="ODN30700.1"/>
    </source>
</evidence>
<evidence type="ECO:0000256" key="1">
    <source>
        <dbReference type="ARBA" id="ARBA00006360"/>
    </source>
</evidence>
<keyword evidence="12" id="KW-1185">Reference proteome</keyword>
<evidence type="ECO:0000256" key="7">
    <source>
        <dbReference type="ARBA" id="ARBA00049244"/>
    </source>
</evidence>
<dbReference type="PANTHER" id="PTHR11669">
    <property type="entry name" value="REPLICATION FACTOR C / DNA POLYMERASE III GAMMA-TAU SUBUNIT"/>
    <property type="match status" value="1"/>
</dbReference>
<dbReference type="Gene3D" id="1.10.8.60">
    <property type="match status" value="1"/>
</dbReference>
<feature type="domain" description="AAA+ ATPase" evidence="10">
    <location>
        <begin position="35"/>
        <end position="177"/>
    </location>
</feature>